<evidence type="ECO:0000313" key="4">
    <source>
        <dbReference type="EnsemblPlants" id="HORVU.MOREX.r3.1HG0012870.1.CDS1"/>
    </source>
</evidence>
<evidence type="ECO:0000256" key="1">
    <source>
        <dbReference type="SAM" id="MobiDB-lite"/>
    </source>
</evidence>
<proteinExistence type="predicted"/>
<dbReference type="Pfam" id="PF00855">
    <property type="entry name" value="PWWP"/>
    <property type="match status" value="1"/>
</dbReference>
<reference evidence="5" key="1">
    <citation type="journal article" date="2012" name="Nature">
        <title>A physical, genetic and functional sequence assembly of the barley genome.</title>
        <authorList>
            <consortium name="The International Barley Genome Sequencing Consortium"/>
            <person name="Mayer K.F."/>
            <person name="Waugh R."/>
            <person name="Brown J.W."/>
            <person name="Schulman A."/>
            <person name="Langridge P."/>
            <person name="Platzer M."/>
            <person name="Fincher G.B."/>
            <person name="Muehlbauer G.J."/>
            <person name="Sato K."/>
            <person name="Close T.J."/>
            <person name="Wise R.P."/>
            <person name="Stein N."/>
        </authorList>
    </citation>
    <scope>NUCLEOTIDE SEQUENCE [LARGE SCALE GENOMIC DNA]</scope>
    <source>
        <strain evidence="5">cv. Morex</strain>
    </source>
</reference>
<dbReference type="PANTHER" id="PTHR42851:SF5">
    <property type="entry name" value="OS05G0122500 PROTEIN"/>
    <property type="match status" value="1"/>
</dbReference>
<dbReference type="PROSITE" id="PS50812">
    <property type="entry name" value="PWWP"/>
    <property type="match status" value="1"/>
</dbReference>
<feature type="compositionally biased region" description="Acidic residues" evidence="1">
    <location>
        <begin position="446"/>
        <end position="459"/>
    </location>
</feature>
<keyword evidence="5" id="KW-1185">Reference proteome</keyword>
<feature type="compositionally biased region" description="Low complexity" evidence="1">
    <location>
        <begin position="1"/>
        <end position="17"/>
    </location>
</feature>
<keyword evidence="2" id="KW-0472">Membrane</keyword>
<dbReference type="PANTHER" id="PTHR42851">
    <property type="entry name" value="ALDOLASE-RELATED"/>
    <property type="match status" value="1"/>
</dbReference>
<dbReference type="InterPro" id="IPR053063">
    <property type="entry name" value="PWWP_domain_containing_PDP"/>
</dbReference>
<dbReference type="EnsemblPlants" id="HORVU.MOREX.r3.1HG0012870.1">
    <property type="protein sequence ID" value="HORVU.MOREX.r3.1HG0012870.1.CDS1"/>
    <property type="gene ID" value="HORVU.MOREX.r3.1HG0012870"/>
</dbReference>
<reference evidence="4" key="3">
    <citation type="submission" date="2022-01" db="UniProtKB">
        <authorList>
            <consortium name="EnsemblPlants"/>
        </authorList>
    </citation>
    <scope>IDENTIFICATION</scope>
    <source>
        <strain evidence="4">subsp. vulgare</strain>
    </source>
</reference>
<organism evidence="4 5">
    <name type="scientific">Hordeum vulgare subsp. vulgare</name>
    <name type="common">Domesticated barley</name>
    <dbReference type="NCBI Taxonomy" id="112509"/>
    <lineage>
        <taxon>Eukaryota</taxon>
        <taxon>Viridiplantae</taxon>
        <taxon>Streptophyta</taxon>
        <taxon>Embryophyta</taxon>
        <taxon>Tracheophyta</taxon>
        <taxon>Spermatophyta</taxon>
        <taxon>Magnoliopsida</taxon>
        <taxon>Liliopsida</taxon>
        <taxon>Poales</taxon>
        <taxon>Poaceae</taxon>
        <taxon>BOP clade</taxon>
        <taxon>Pooideae</taxon>
        <taxon>Triticodae</taxon>
        <taxon>Triticeae</taxon>
        <taxon>Hordeinae</taxon>
        <taxon>Hordeum</taxon>
    </lineage>
</organism>
<keyword evidence="2" id="KW-0812">Transmembrane</keyword>
<dbReference type="Gramene" id="HORVU.MOREX.r2.1HG0009770.1">
    <property type="protein sequence ID" value="HORVU.MOREX.r2.1HG0009770.1.CDS.1"/>
    <property type="gene ID" value="HORVU.MOREX.r2.1HG0009770"/>
</dbReference>
<evidence type="ECO:0000256" key="2">
    <source>
        <dbReference type="SAM" id="Phobius"/>
    </source>
</evidence>
<reference evidence="4" key="2">
    <citation type="submission" date="2020-10" db="EMBL/GenBank/DDBJ databases">
        <authorList>
            <person name="Scholz U."/>
            <person name="Mascher M."/>
            <person name="Fiebig A."/>
        </authorList>
    </citation>
    <scope>NUCLEOTIDE SEQUENCE [LARGE SCALE GENOMIC DNA]</scope>
    <source>
        <strain evidence="4">cv. Morex</strain>
    </source>
</reference>
<dbReference type="Proteomes" id="UP000011116">
    <property type="component" value="Chromosome 1H"/>
</dbReference>
<dbReference type="Gramene" id="HORVU.MOREX.r3.1HG0012870.1">
    <property type="protein sequence ID" value="HORVU.MOREX.r3.1HG0012870.1.CDS1"/>
    <property type="gene ID" value="HORVU.MOREX.r3.1HG0012870"/>
</dbReference>
<name>A0A8I7B0H5_HORVV</name>
<dbReference type="CDD" id="cd05162">
    <property type="entry name" value="PWWP"/>
    <property type="match status" value="1"/>
</dbReference>
<dbReference type="InterPro" id="IPR000313">
    <property type="entry name" value="PWWP_dom"/>
</dbReference>
<keyword evidence="2" id="KW-1133">Transmembrane helix</keyword>
<evidence type="ECO:0000313" key="5">
    <source>
        <dbReference type="Proteomes" id="UP000011116"/>
    </source>
</evidence>
<dbReference type="AlphaFoldDB" id="A0A8I7B0H5"/>
<feature type="region of interest" description="Disordered" evidence="1">
    <location>
        <begin position="419"/>
        <end position="476"/>
    </location>
</feature>
<feature type="transmembrane region" description="Helical" evidence="2">
    <location>
        <begin position="482"/>
        <end position="498"/>
    </location>
</feature>
<sequence length="500" mass="53482">MFSSLAPERAPAAAAAASKNVEDERLRHMHADVAEMLRANTTPRRRRARRSLPAAPEEERRGRARYGCAFEEEGGFAPPRMVWAKVRGYPRWPGQVFDPADASGLALRERRAAGAALVACFGDGSFMWAGAADLTPLRDDFPRLAGVGLRSNCKVEFALALDGALAEVARRVDAGLSCGCDGAAAKRQVFQNSGLRRGASVAAVDACFARDALRGDAFLRYVGALAVAPGDGADRLDHAVAAAQLEAFKRWRRKNALVFAERAARAATPKRTARARGQDDGAIDSMVLSATPRARRATTPKRTRTAGQDDGVAGVVGSAMVFSAANRTMTRCARAAVAAAEDAAFMRKVFRGDASVDYYASAKGLTPQAGTELALATPQPRAFAQWSAASPTFVPDEHTDTHDDTTEAAMDAAAKMMTESTGGEDSAGDPGRWRMTSCISSKEENSGSEDDGDDDDAMESECSSEAPPHETMVSSSRWKDRVIVLQLMVIALLVYRLMMQ</sequence>
<evidence type="ECO:0000259" key="3">
    <source>
        <dbReference type="PROSITE" id="PS50812"/>
    </source>
</evidence>
<dbReference type="SUPFAM" id="SSF63748">
    <property type="entry name" value="Tudor/PWWP/MBT"/>
    <property type="match status" value="1"/>
</dbReference>
<dbReference type="SMART" id="SM00293">
    <property type="entry name" value="PWWP"/>
    <property type="match status" value="1"/>
</dbReference>
<feature type="region of interest" description="Disordered" evidence="1">
    <location>
        <begin position="1"/>
        <end position="23"/>
    </location>
</feature>
<dbReference type="Gene3D" id="2.30.30.140">
    <property type="match status" value="1"/>
</dbReference>
<feature type="domain" description="PWWP" evidence="3">
    <location>
        <begin position="78"/>
        <end position="140"/>
    </location>
</feature>
<protein>
    <recommendedName>
        <fullName evidence="3">PWWP domain-containing protein</fullName>
    </recommendedName>
</protein>
<accession>A0A8I7B0H5</accession>
<feature type="region of interest" description="Disordered" evidence="1">
    <location>
        <begin position="35"/>
        <end position="60"/>
    </location>
</feature>